<dbReference type="SUPFAM" id="SSF53448">
    <property type="entry name" value="Nucleotide-diphospho-sugar transferases"/>
    <property type="match status" value="1"/>
</dbReference>
<dbReference type="Proteomes" id="UP000886520">
    <property type="component" value="Chromosome 2"/>
</dbReference>
<dbReference type="GO" id="GO:0016020">
    <property type="term" value="C:membrane"/>
    <property type="evidence" value="ECO:0007669"/>
    <property type="project" value="UniProtKB-SubCell"/>
</dbReference>
<dbReference type="AlphaFoldDB" id="A0A9D4ZMZ4"/>
<accession>A0A9D4ZMZ4</accession>
<dbReference type="OrthoDB" id="1882358at2759"/>
<gene>
    <name evidence="8" type="ORF">GOP47_0001351</name>
</gene>
<sequence>MVKGEQELIDLQYVDDSKPFLTHHDLTGKPSNGHGNRRRHEYRRTRLLPKFFIIIFDLFANHRLILHIFSSLLLLGFLATNINYLLFKIKLYHKELPSALNAPWTLIVLACEIVYFISSFIAAVDYFVPPPIITKSSSDTKIRLYNVSNFDGDDAKSDLGMSRIYPTVDIMIPCCKEPTDVPQETILAALAVDYPKDRFRVLVLDDGGDDELKAFCNTIRVESGSDQLVYLRRLKVPGVPHNFKCGNMNYGLQHSDAKFVVMMDADMILHPSFLTRLLPHIVDSPNVSFVQIPQTFYNLPVGDPLNDAWGFGYDRTLVHRNTFGYATCVGTGVVFRRKHLDEIGGFQPQSITEDTMTAYMLFNRGYKSVYVNEKLQIGITPWTFEGFVKQRQRWGQGALQQFTATWKLMLGRNSKLNLVQKFCYFWHSGFYYMSIFNIILVITLWSALAFRLDLSIGSNAENETLLSYLAVFLVSWRVFWYVIWMEVAQPIQSRNRDESQFWWMTPFFFHMILGAAFDFKSTFSFVPTSNIDRRAAAGKAKRSRWMKKLHELRLLRVHIAFIIISFTTVLVRTYTTITVYGIHDCREGLMVLGLSLFLLSVCAHMSVPVVHILWSTGFTPKQRKSLLKYNKDGVPIFDPAKCGRKWHPSIILFEFLTYLNVGFWVLVYWSVHTHTYANFCYTRPI</sequence>
<dbReference type="GO" id="GO:0016757">
    <property type="term" value="F:glycosyltransferase activity"/>
    <property type="evidence" value="ECO:0007669"/>
    <property type="project" value="UniProtKB-KW"/>
</dbReference>
<keyword evidence="4 7" id="KW-0812">Transmembrane</keyword>
<reference evidence="8" key="1">
    <citation type="submission" date="2021-01" db="EMBL/GenBank/DDBJ databases">
        <title>Adiantum capillus-veneris genome.</title>
        <authorList>
            <person name="Fang Y."/>
            <person name="Liao Q."/>
        </authorList>
    </citation>
    <scope>NUCLEOTIDE SEQUENCE</scope>
    <source>
        <strain evidence="8">H3</strain>
        <tissue evidence="8">Leaf</tissue>
    </source>
</reference>
<evidence type="ECO:0000256" key="4">
    <source>
        <dbReference type="ARBA" id="ARBA00022692"/>
    </source>
</evidence>
<dbReference type="InterPro" id="IPR050321">
    <property type="entry name" value="Glycosyltr_2/OpgH_subfam"/>
</dbReference>
<evidence type="ECO:0000256" key="6">
    <source>
        <dbReference type="ARBA" id="ARBA00023136"/>
    </source>
</evidence>
<evidence type="ECO:0000256" key="2">
    <source>
        <dbReference type="ARBA" id="ARBA00022676"/>
    </source>
</evidence>
<feature type="transmembrane region" description="Helical" evidence="7">
    <location>
        <begin position="589"/>
        <end position="614"/>
    </location>
</feature>
<comment type="caution">
    <text evidence="8">The sequence shown here is derived from an EMBL/GenBank/DDBJ whole genome shotgun (WGS) entry which is preliminary data.</text>
</comment>
<dbReference type="PANTHER" id="PTHR43867:SF2">
    <property type="entry name" value="CELLULOSE SYNTHASE CATALYTIC SUBUNIT A [UDP-FORMING]"/>
    <property type="match status" value="1"/>
</dbReference>
<dbReference type="CDD" id="cd06421">
    <property type="entry name" value="CESA_CelA_like"/>
    <property type="match status" value="1"/>
</dbReference>
<feature type="transmembrane region" description="Helical" evidence="7">
    <location>
        <begin position="650"/>
        <end position="669"/>
    </location>
</feature>
<feature type="transmembrane region" description="Helical" evidence="7">
    <location>
        <begin position="430"/>
        <end position="452"/>
    </location>
</feature>
<feature type="transmembrane region" description="Helical" evidence="7">
    <location>
        <begin position="554"/>
        <end position="577"/>
    </location>
</feature>
<organism evidence="8 9">
    <name type="scientific">Adiantum capillus-veneris</name>
    <name type="common">Maidenhair fern</name>
    <dbReference type="NCBI Taxonomy" id="13818"/>
    <lineage>
        <taxon>Eukaryota</taxon>
        <taxon>Viridiplantae</taxon>
        <taxon>Streptophyta</taxon>
        <taxon>Embryophyta</taxon>
        <taxon>Tracheophyta</taxon>
        <taxon>Polypodiopsida</taxon>
        <taxon>Polypodiidae</taxon>
        <taxon>Polypodiales</taxon>
        <taxon>Pteridineae</taxon>
        <taxon>Pteridaceae</taxon>
        <taxon>Vittarioideae</taxon>
        <taxon>Adiantum</taxon>
    </lineage>
</organism>
<name>A0A9D4ZMZ4_ADICA</name>
<evidence type="ECO:0000313" key="9">
    <source>
        <dbReference type="Proteomes" id="UP000886520"/>
    </source>
</evidence>
<dbReference type="InterPro" id="IPR029044">
    <property type="entry name" value="Nucleotide-diphossugar_trans"/>
</dbReference>
<comment type="subcellular location">
    <subcellularLocation>
        <location evidence="1">Membrane</location>
        <topology evidence="1">Multi-pass membrane protein</topology>
    </subcellularLocation>
</comment>
<evidence type="ECO:0000256" key="7">
    <source>
        <dbReference type="SAM" id="Phobius"/>
    </source>
</evidence>
<proteinExistence type="predicted"/>
<feature type="transmembrane region" description="Helical" evidence="7">
    <location>
        <begin position="501"/>
        <end position="519"/>
    </location>
</feature>
<keyword evidence="2" id="KW-0328">Glycosyltransferase</keyword>
<protein>
    <submittedName>
        <fullName evidence="8">Uncharacterized protein</fullName>
    </submittedName>
</protein>
<keyword evidence="3" id="KW-0808">Transferase</keyword>
<dbReference type="EMBL" id="JABFUD020000003">
    <property type="protein sequence ID" value="KAI5081608.1"/>
    <property type="molecule type" value="Genomic_DNA"/>
</dbReference>
<evidence type="ECO:0000256" key="1">
    <source>
        <dbReference type="ARBA" id="ARBA00004141"/>
    </source>
</evidence>
<dbReference type="Pfam" id="PF13641">
    <property type="entry name" value="Glyco_tranf_2_3"/>
    <property type="match status" value="1"/>
</dbReference>
<feature type="transmembrane region" description="Helical" evidence="7">
    <location>
        <begin position="72"/>
        <end position="92"/>
    </location>
</feature>
<feature type="transmembrane region" description="Helical" evidence="7">
    <location>
        <begin position="464"/>
        <end position="481"/>
    </location>
</feature>
<evidence type="ECO:0000313" key="8">
    <source>
        <dbReference type="EMBL" id="KAI5081608.1"/>
    </source>
</evidence>
<keyword evidence="6 7" id="KW-0472">Membrane</keyword>
<feature type="transmembrane region" description="Helical" evidence="7">
    <location>
        <begin position="104"/>
        <end position="128"/>
    </location>
</feature>
<keyword evidence="5 7" id="KW-1133">Transmembrane helix</keyword>
<dbReference type="PANTHER" id="PTHR43867">
    <property type="entry name" value="CELLULOSE SYNTHASE CATALYTIC SUBUNIT A [UDP-FORMING]"/>
    <property type="match status" value="1"/>
</dbReference>
<dbReference type="Gene3D" id="3.90.550.10">
    <property type="entry name" value="Spore Coat Polysaccharide Biosynthesis Protein SpsA, Chain A"/>
    <property type="match status" value="1"/>
</dbReference>
<keyword evidence="9" id="KW-1185">Reference proteome</keyword>
<evidence type="ECO:0000256" key="5">
    <source>
        <dbReference type="ARBA" id="ARBA00022989"/>
    </source>
</evidence>
<evidence type="ECO:0000256" key="3">
    <source>
        <dbReference type="ARBA" id="ARBA00022679"/>
    </source>
</evidence>